<protein>
    <recommendedName>
        <fullName evidence="6">Staygreen protein domain-containing protein</fullName>
    </recommendedName>
</protein>
<evidence type="ECO:0000313" key="8">
    <source>
        <dbReference type="Proteomes" id="UP001172457"/>
    </source>
</evidence>
<dbReference type="AlphaFoldDB" id="A0AA38TIF1"/>
<dbReference type="InterPro" id="IPR024438">
    <property type="entry name" value="Staygreen"/>
</dbReference>
<reference evidence="7" key="1">
    <citation type="submission" date="2023-03" db="EMBL/GenBank/DDBJ databases">
        <title>Chromosome-scale reference genome and RAD-based genetic map of yellow starthistle (Centaurea solstitialis) reveal putative structural variation and QTLs associated with invader traits.</title>
        <authorList>
            <person name="Reatini B."/>
            <person name="Cang F.A."/>
            <person name="Jiang Q."/>
            <person name="Mckibben M.T.W."/>
            <person name="Barker M.S."/>
            <person name="Rieseberg L.H."/>
            <person name="Dlugosch K.M."/>
        </authorList>
    </citation>
    <scope>NUCLEOTIDE SEQUENCE</scope>
    <source>
        <strain evidence="7">CAN-66</strain>
        <tissue evidence="7">Leaf</tissue>
    </source>
</reference>
<dbReference type="Proteomes" id="UP001172457">
    <property type="component" value="Chromosome 3"/>
</dbReference>
<keyword evidence="3" id="KW-0150">Chloroplast</keyword>
<accession>A0AA38TIF1</accession>
<dbReference type="Pfam" id="PF12638">
    <property type="entry name" value="Staygreen"/>
    <property type="match status" value="1"/>
</dbReference>
<comment type="subcellular location">
    <subcellularLocation>
        <location evidence="1">Plastid</location>
        <location evidence="1">Chloroplast</location>
    </subcellularLocation>
</comment>
<keyword evidence="5" id="KW-0809">Transit peptide</keyword>
<evidence type="ECO:0000256" key="1">
    <source>
        <dbReference type="ARBA" id="ARBA00004229"/>
    </source>
</evidence>
<dbReference type="PANTHER" id="PTHR31750">
    <property type="entry name" value="PROTEIN STAY-GREEN 1, CHLOROPLASTIC-RELATED"/>
    <property type="match status" value="1"/>
</dbReference>
<evidence type="ECO:0000256" key="3">
    <source>
        <dbReference type="ARBA" id="ARBA00022528"/>
    </source>
</evidence>
<feature type="domain" description="Staygreen protein" evidence="6">
    <location>
        <begin position="52"/>
        <end position="203"/>
    </location>
</feature>
<name>A0AA38TIF1_9ASTR</name>
<keyword evidence="4" id="KW-0934">Plastid</keyword>
<evidence type="ECO:0000259" key="6">
    <source>
        <dbReference type="Pfam" id="PF12638"/>
    </source>
</evidence>
<dbReference type="PANTHER" id="PTHR31750:SF4">
    <property type="entry name" value="LP06106P"/>
    <property type="match status" value="1"/>
</dbReference>
<dbReference type="GO" id="GO:0009507">
    <property type="term" value="C:chloroplast"/>
    <property type="evidence" value="ECO:0007669"/>
    <property type="project" value="UniProtKB-SubCell"/>
</dbReference>
<gene>
    <name evidence="7" type="ORF">OSB04_009969</name>
</gene>
<comment type="caution">
    <text evidence="7">The sequence shown here is derived from an EMBL/GenBank/DDBJ whole genome shotgun (WGS) entry which is preliminary data.</text>
</comment>
<organism evidence="7 8">
    <name type="scientific">Centaurea solstitialis</name>
    <name type="common">yellow star-thistle</name>
    <dbReference type="NCBI Taxonomy" id="347529"/>
    <lineage>
        <taxon>Eukaryota</taxon>
        <taxon>Viridiplantae</taxon>
        <taxon>Streptophyta</taxon>
        <taxon>Embryophyta</taxon>
        <taxon>Tracheophyta</taxon>
        <taxon>Spermatophyta</taxon>
        <taxon>Magnoliopsida</taxon>
        <taxon>eudicotyledons</taxon>
        <taxon>Gunneridae</taxon>
        <taxon>Pentapetalae</taxon>
        <taxon>asterids</taxon>
        <taxon>campanulids</taxon>
        <taxon>Asterales</taxon>
        <taxon>Asteraceae</taxon>
        <taxon>Carduoideae</taxon>
        <taxon>Cardueae</taxon>
        <taxon>Centaureinae</taxon>
        <taxon>Centaurea</taxon>
    </lineage>
</organism>
<comment type="similarity">
    <text evidence="2">Belongs to the staygreen family.</text>
</comment>
<dbReference type="EMBL" id="JARYMX010000003">
    <property type="protein sequence ID" value="KAJ9555355.1"/>
    <property type="molecule type" value="Genomic_DNA"/>
</dbReference>
<proteinExistence type="inferred from homology"/>
<evidence type="ECO:0000313" key="7">
    <source>
        <dbReference type="EMBL" id="KAJ9555355.1"/>
    </source>
</evidence>
<evidence type="ECO:0000256" key="2">
    <source>
        <dbReference type="ARBA" id="ARBA00009234"/>
    </source>
</evidence>
<dbReference type="GO" id="GO:0015996">
    <property type="term" value="P:chlorophyll catabolic process"/>
    <property type="evidence" value="ECO:0007669"/>
    <property type="project" value="TreeGrafter"/>
</dbReference>
<keyword evidence="8" id="KW-1185">Reference proteome</keyword>
<sequence>MASLIIPSKLNPSSSYSFLDHYESSMFISRRSRKLIKKTQSPVARLFGPSIFEAPKLQVVFMGVDEMMHPGNLPRTYTLTHSDVTSKLTLAISQKINNSQLQGWYNKFYRDEVVAEWRKVKNEMSLHVHCHISGGHFLLDLFARLRFFIFTKELPLVLKAFEHGDGSLLSNFPELEEALVWVYFHSNIPEFNKVECWGPFKEAGERSAKHTPIMSIDEMPNVCGNKCSCCFPSTTIQWSKDLANVIGR</sequence>
<evidence type="ECO:0000256" key="5">
    <source>
        <dbReference type="ARBA" id="ARBA00022946"/>
    </source>
</evidence>
<evidence type="ECO:0000256" key="4">
    <source>
        <dbReference type="ARBA" id="ARBA00022640"/>
    </source>
</evidence>